<sequence length="100" mass="11344">MQIIRTHAVVREGLLQVVMPDSLNNREVEVNVVIDTDEPVVTDNLPAPRATIGEQSEPTPRKKANLGHLVGSWSDLSEEQKQRVNSQLENLRDSWQRDTF</sequence>
<reference evidence="3" key="1">
    <citation type="journal article" date="2019" name="Int. J. Syst. Evol. Microbiol.">
        <title>The Global Catalogue of Microorganisms (GCM) 10K type strain sequencing project: providing services to taxonomists for standard genome sequencing and annotation.</title>
        <authorList>
            <consortium name="The Broad Institute Genomics Platform"/>
            <consortium name="The Broad Institute Genome Sequencing Center for Infectious Disease"/>
            <person name="Wu L."/>
            <person name="Ma J."/>
        </authorList>
    </citation>
    <scope>NUCLEOTIDE SEQUENCE [LARGE SCALE GENOMIC DNA]</scope>
    <source>
        <strain evidence="3">JCM 17925</strain>
    </source>
</reference>
<dbReference type="RefSeq" id="WP_345262819.1">
    <property type="nucleotide sequence ID" value="NZ_BAABHB010000001.1"/>
</dbReference>
<protein>
    <submittedName>
        <fullName evidence="2">Uncharacterized protein</fullName>
    </submittedName>
</protein>
<comment type="caution">
    <text evidence="2">The sequence shown here is derived from an EMBL/GenBank/DDBJ whole genome shotgun (WGS) entry which is preliminary data.</text>
</comment>
<accession>A0ABP8JR17</accession>
<organism evidence="2 3">
    <name type="scientific">Nibrella viscosa</name>
    <dbReference type="NCBI Taxonomy" id="1084524"/>
    <lineage>
        <taxon>Bacteria</taxon>
        <taxon>Pseudomonadati</taxon>
        <taxon>Bacteroidota</taxon>
        <taxon>Cytophagia</taxon>
        <taxon>Cytophagales</taxon>
        <taxon>Spirosomataceae</taxon>
        <taxon>Nibrella</taxon>
    </lineage>
</organism>
<evidence type="ECO:0000313" key="3">
    <source>
        <dbReference type="Proteomes" id="UP001500936"/>
    </source>
</evidence>
<gene>
    <name evidence="2" type="ORF">GCM10023187_00940</name>
</gene>
<dbReference type="EMBL" id="BAABHB010000001">
    <property type="protein sequence ID" value="GAA4394776.1"/>
    <property type="molecule type" value="Genomic_DNA"/>
</dbReference>
<proteinExistence type="predicted"/>
<evidence type="ECO:0000313" key="2">
    <source>
        <dbReference type="EMBL" id="GAA4394776.1"/>
    </source>
</evidence>
<name>A0ABP8JR17_9BACT</name>
<keyword evidence="3" id="KW-1185">Reference proteome</keyword>
<dbReference type="Proteomes" id="UP001500936">
    <property type="component" value="Unassembled WGS sequence"/>
</dbReference>
<feature type="region of interest" description="Disordered" evidence="1">
    <location>
        <begin position="44"/>
        <end position="66"/>
    </location>
</feature>
<evidence type="ECO:0000256" key="1">
    <source>
        <dbReference type="SAM" id="MobiDB-lite"/>
    </source>
</evidence>